<dbReference type="GO" id="GO:0005634">
    <property type="term" value="C:nucleus"/>
    <property type="evidence" value="ECO:0007669"/>
    <property type="project" value="UniProtKB-SubCell"/>
</dbReference>
<evidence type="ECO:0000256" key="4">
    <source>
        <dbReference type="ARBA" id="ARBA00022801"/>
    </source>
</evidence>
<evidence type="ECO:0000256" key="5">
    <source>
        <dbReference type="ARBA" id="ARBA00022821"/>
    </source>
</evidence>
<organism evidence="9 10">
    <name type="scientific">Arachis duranensis</name>
    <name type="common">Wild peanut</name>
    <dbReference type="NCBI Taxonomy" id="130453"/>
    <lineage>
        <taxon>Eukaryota</taxon>
        <taxon>Viridiplantae</taxon>
        <taxon>Streptophyta</taxon>
        <taxon>Embryophyta</taxon>
        <taxon>Tracheophyta</taxon>
        <taxon>Spermatophyta</taxon>
        <taxon>Magnoliopsida</taxon>
        <taxon>eudicotyledons</taxon>
        <taxon>Gunneridae</taxon>
        <taxon>Pentapetalae</taxon>
        <taxon>rosids</taxon>
        <taxon>fabids</taxon>
        <taxon>Fabales</taxon>
        <taxon>Fabaceae</taxon>
        <taxon>Papilionoideae</taxon>
        <taxon>50 kb inversion clade</taxon>
        <taxon>dalbergioids sensu lato</taxon>
        <taxon>Dalbergieae</taxon>
        <taxon>Pterocarpus clade</taxon>
        <taxon>Arachis</taxon>
    </lineage>
</organism>
<keyword evidence="3" id="KW-0963">Cytoplasm</keyword>
<evidence type="ECO:0000313" key="10">
    <source>
        <dbReference type="RefSeq" id="XP_015955841.1"/>
    </source>
</evidence>
<comment type="subcellular location">
    <subcellularLocation>
        <location evidence="2">Cytoplasm</location>
    </subcellularLocation>
    <subcellularLocation>
        <location evidence="1">Nucleus</location>
    </subcellularLocation>
</comment>
<protein>
    <submittedName>
        <fullName evidence="10">Lipase-like PAD4</fullName>
    </submittedName>
</protein>
<dbReference type="KEGG" id="adu:107480207"/>
<dbReference type="RefSeq" id="XP_015955841.1">
    <property type="nucleotide sequence ID" value="XM_016100355.3"/>
</dbReference>
<dbReference type="GO" id="GO:0005737">
    <property type="term" value="C:cytoplasm"/>
    <property type="evidence" value="ECO:0007669"/>
    <property type="project" value="UniProtKB-SubCell"/>
</dbReference>
<dbReference type="InterPro" id="IPR002921">
    <property type="entry name" value="Fungal_lipase-type"/>
</dbReference>
<dbReference type="GO" id="GO:0006952">
    <property type="term" value="P:defense response"/>
    <property type="evidence" value="ECO:0007669"/>
    <property type="project" value="UniProtKB-KW"/>
</dbReference>
<feature type="domain" description="Fungal lipase-type" evidence="7">
    <location>
        <begin position="93"/>
        <end position="204"/>
    </location>
</feature>
<feature type="domain" description="EDS1 EP" evidence="8">
    <location>
        <begin position="407"/>
        <end position="618"/>
    </location>
</feature>
<name>A0A6P4CQX2_ARADU</name>
<evidence type="ECO:0000313" key="9">
    <source>
        <dbReference type="Proteomes" id="UP000515211"/>
    </source>
</evidence>
<proteinExistence type="predicted"/>
<gene>
    <name evidence="10" type="primary">LOC107480207</name>
</gene>
<accession>A0A6P4CQX2</accession>
<evidence type="ECO:0000256" key="1">
    <source>
        <dbReference type="ARBA" id="ARBA00004123"/>
    </source>
</evidence>
<dbReference type="AlphaFoldDB" id="A0A6P4CQX2"/>
<dbReference type="Pfam" id="PF01764">
    <property type="entry name" value="Lipase_3"/>
    <property type="match status" value="1"/>
</dbReference>
<dbReference type="GO" id="GO:0016787">
    <property type="term" value="F:hydrolase activity"/>
    <property type="evidence" value="ECO:0007669"/>
    <property type="project" value="UniProtKB-KW"/>
</dbReference>
<dbReference type="Gene3D" id="3.40.50.1820">
    <property type="entry name" value="alpha/beta hydrolase"/>
    <property type="match status" value="1"/>
</dbReference>
<evidence type="ECO:0000259" key="8">
    <source>
        <dbReference type="Pfam" id="PF18117"/>
    </source>
</evidence>
<dbReference type="CDD" id="cd00519">
    <property type="entry name" value="Lipase_3"/>
    <property type="match status" value="1"/>
</dbReference>
<keyword evidence="5" id="KW-0611">Plant defense</keyword>
<keyword evidence="6" id="KW-0539">Nucleus</keyword>
<evidence type="ECO:0000259" key="7">
    <source>
        <dbReference type="Pfam" id="PF01764"/>
    </source>
</evidence>
<dbReference type="GO" id="GO:0006629">
    <property type="term" value="P:lipid metabolic process"/>
    <property type="evidence" value="ECO:0007669"/>
    <property type="project" value="InterPro"/>
</dbReference>
<evidence type="ECO:0000256" key="3">
    <source>
        <dbReference type="ARBA" id="ARBA00022490"/>
    </source>
</evidence>
<dbReference type="PANTHER" id="PTHR47413:SF2">
    <property type="entry name" value="LIPASE-LIKE PAD4"/>
    <property type="match status" value="1"/>
</dbReference>
<reference evidence="10" key="2">
    <citation type="submission" date="2025-08" db="UniProtKB">
        <authorList>
            <consortium name="RefSeq"/>
        </authorList>
    </citation>
    <scope>IDENTIFICATION</scope>
    <source>
        <tissue evidence="10">Whole plant</tissue>
    </source>
</reference>
<sequence>MAINEASPFESSEMLATFVASTPLLAESWRLCNHVNRSAIAHRSFVAEQIGRVAYVAFSGVQMVGGSDDTWRNMVPLDRIGDVAFFSCIREGEEPVMVHAGILNLFNSLLHSFQTQMLEILGNKETKSVVITGHSIGGATASLCTLWLLSYLRAISSSVSVLCITYGSPLLGNDSFSTAIFRERWSGNFCHVVSKHDIMPRLLFAPITPLTSQLNFLLQFWQLSMTSPDFGKLAVQITDREKAKLFTAVMDYLEAATQGDGEGEGESKGEVSVPILFRPFGNYLFVSEDGAVCMDSPATITKMMHLMLATGSPDCSIEDHLKYGYYVDKVSWQFLTQGNSPKQRSIPESSYEAGLELAIQSSGLANQESLIIPAMECLKTTRRMGPSPVLNAASLALSLSKVVPYRAQIEWYKALCDEHDEQVGYYDSFKSRSAKSAMKVNINRHKLARFWNDVIEMMEKNELPHDFDRRAKWVNTSHFYKLLVEPLDIAEYYRKGLHRTKGHYMENGNRERRYVMFDRWWKDRIRRDGAAEENSVRSTFASLTQDSCFWAKVEEARDWLDSVRSEKDTNKLALLWDKIEKFEVYANQLIEQKEVSKDVLAKNSSYSIWVGDLRELKQLRERLNMFPHQLTGFLDGEVVP</sequence>
<evidence type="ECO:0000256" key="6">
    <source>
        <dbReference type="ARBA" id="ARBA00023242"/>
    </source>
</evidence>
<dbReference type="InterPro" id="IPR029058">
    <property type="entry name" value="AB_hydrolase_fold"/>
</dbReference>
<dbReference type="Pfam" id="PF18117">
    <property type="entry name" value="EDS1_EP"/>
    <property type="match status" value="1"/>
</dbReference>
<dbReference type="OrthoDB" id="426718at2759"/>
<evidence type="ECO:0000256" key="2">
    <source>
        <dbReference type="ARBA" id="ARBA00004496"/>
    </source>
</evidence>
<keyword evidence="9" id="KW-1185">Reference proteome</keyword>
<dbReference type="SUPFAM" id="SSF53474">
    <property type="entry name" value="alpha/beta-Hydrolases"/>
    <property type="match status" value="1"/>
</dbReference>
<keyword evidence="4" id="KW-0378">Hydrolase</keyword>
<reference evidence="9" key="1">
    <citation type="journal article" date="2016" name="Nat. Genet.">
        <title>The genome sequences of Arachis duranensis and Arachis ipaensis, the diploid ancestors of cultivated peanut.</title>
        <authorList>
            <person name="Bertioli D.J."/>
            <person name="Cannon S.B."/>
            <person name="Froenicke L."/>
            <person name="Huang G."/>
            <person name="Farmer A.D."/>
            <person name="Cannon E.K."/>
            <person name="Liu X."/>
            <person name="Gao D."/>
            <person name="Clevenger J."/>
            <person name="Dash S."/>
            <person name="Ren L."/>
            <person name="Moretzsohn M.C."/>
            <person name="Shirasawa K."/>
            <person name="Huang W."/>
            <person name="Vidigal B."/>
            <person name="Abernathy B."/>
            <person name="Chu Y."/>
            <person name="Niederhuth C.E."/>
            <person name="Umale P."/>
            <person name="Araujo A.C."/>
            <person name="Kozik A."/>
            <person name="Kim K.D."/>
            <person name="Burow M.D."/>
            <person name="Varshney R.K."/>
            <person name="Wang X."/>
            <person name="Zhang X."/>
            <person name="Barkley N."/>
            <person name="Guimaraes P.M."/>
            <person name="Isobe S."/>
            <person name="Guo B."/>
            <person name="Liao B."/>
            <person name="Stalker H.T."/>
            <person name="Schmitz R.J."/>
            <person name="Scheffler B.E."/>
            <person name="Leal-Bertioli S.C."/>
            <person name="Xun X."/>
            <person name="Jackson S.A."/>
            <person name="Michelmore R."/>
            <person name="Ozias-Akins P."/>
        </authorList>
    </citation>
    <scope>NUCLEOTIDE SEQUENCE [LARGE SCALE GENOMIC DNA]</scope>
    <source>
        <strain evidence="9">cv. V14167</strain>
    </source>
</reference>
<dbReference type="Proteomes" id="UP000515211">
    <property type="component" value="Chromosome 3"/>
</dbReference>
<dbReference type="GeneID" id="107480207"/>
<dbReference type="PANTHER" id="PTHR47413">
    <property type="entry name" value="LIPASE-LIKE PAD4"/>
    <property type="match status" value="1"/>
</dbReference>
<dbReference type="InterPro" id="IPR041266">
    <property type="entry name" value="EDS1_EP"/>
</dbReference>